<feature type="transmembrane region" description="Helical" evidence="2">
    <location>
        <begin position="80"/>
        <end position="102"/>
    </location>
</feature>
<dbReference type="EMBL" id="PJKA01000002">
    <property type="protein sequence ID" value="PNC20326.1"/>
    <property type="molecule type" value="Genomic_DNA"/>
</dbReference>
<feature type="transmembrane region" description="Helical" evidence="2">
    <location>
        <begin position="227"/>
        <end position="246"/>
    </location>
</feature>
<keyword evidence="2" id="KW-0812">Transmembrane</keyword>
<feature type="transmembrane region" description="Helical" evidence="2">
    <location>
        <begin position="28"/>
        <end position="50"/>
    </location>
</feature>
<feature type="compositionally biased region" description="Polar residues" evidence="1">
    <location>
        <begin position="1"/>
        <end position="14"/>
    </location>
</feature>
<evidence type="ECO:0000256" key="2">
    <source>
        <dbReference type="SAM" id="Phobius"/>
    </source>
</evidence>
<organism evidence="3 4">
    <name type="scientific">Akkermansia muciniphila</name>
    <dbReference type="NCBI Taxonomy" id="239935"/>
    <lineage>
        <taxon>Bacteria</taxon>
        <taxon>Pseudomonadati</taxon>
        <taxon>Verrucomicrobiota</taxon>
        <taxon>Verrucomicrobiia</taxon>
        <taxon>Verrucomicrobiales</taxon>
        <taxon>Akkermansiaceae</taxon>
        <taxon>Akkermansia</taxon>
    </lineage>
</organism>
<reference evidence="3 4" key="1">
    <citation type="journal article" date="2017" name="BMC Genomics">
        <title>Genome sequencing of 39 Akkermansia muciniphila isolates reveals its population structure, genomic and functional diverisity, and global distribution in mammalian gut microbiotas.</title>
        <authorList>
            <person name="Guo X."/>
            <person name="Li S."/>
            <person name="Zhang J."/>
            <person name="Wu F."/>
            <person name="Li X."/>
            <person name="Wu D."/>
            <person name="Zhang M."/>
            <person name="Ou Z."/>
            <person name="Jie Z."/>
            <person name="Yan Q."/>
            <person name="Li P."/>
            <person name="Yi J."/>
            <person name="Peng Y."/>
        </authorList>
    </citation>
    <scope>NUCLEOTIDE SEQUENCE [LARGE SCALE GENOMIC DNA]</scope>
    <source>
        <strain evidence="3 4">GP24</strain>
    </source>
</reference>
<sequence>MEQNHRNRAQSLNAMQPASPSAQSSPSWWIGPIFNELVIALFPVLTYYAAVSSRLPARVAVHFNEYGIPTRFEDKDGMDALLGLIGLGILGFLIGKILRLIILLPIHFSRNENNRQIGAKIATYAEFFLVGLFSYLCLAIQKTSLTNTVSLGDTAKVIFISMNILLLLLANVCPKITPNKWFGIRTPYAFNSDGAWVSVQRLGGRLLFCGSLFNILVTLLLPGSFPAIFIFNMASLLLQALVILLWKPRRNRTEPPSSSDSGVC</sequence>
<feature type="transmembrane region" description="Helical" evidence="2">
    <location>
        <begin position="123"/>
        <end position="142"/>
    </location>
</feature>
<proteinExistence type="predicted"/>
<dbReference type="Proteomes" id="UP000236000">
    <property type="component" value="Unassembled WGS sequence"/>
</dbReference>
<keyword evidence="2" id="KW-1133">Transmembrane helix</keyword>
<dbReference type="InterPro" id="IPR025962">
    <property type="entry name" value="SdpI/YhfL"/>
</dbReference>
<evidence type="ECO:0008006" key="5">
    <source>
        <dbReference type="Google" id="ProtNLM"/>
    </source>
</evidence>
<accession>A0A2N8HGW9</accession>
<protein>
    <recommendedName>
        <fullName evidence="5">DUF1648 domain-containing protein</fullName>
    </recommendedName>
</protein>
<name>A0A2N8HGW9_9BACT</name>
<gene>
    <name evidence="3" type="ORF">CXU22_00655</name>
</gene>
<evidence type="ECO:0000313" key="4">
    <source>
        <dbReference type="Proteomes" id="UP000236000"/>
    </source>
</evidence>
<evidence type="ECO:0000313" key="3">
    <source>
        <dbReference type="EMBL" id="PNC20326.1"/>
    </source>
</evidence>
<feature type="transmembrane region" description="Helical" evidence="2">
    <location>
        <begin position="202"/>
        <end position="221"/>
    </location>
</feature>
<dbReference type="AlphaFoldDB" id="A0A2N8HGW9"/>
<feature type="region of interest" description="Disordered" evidence="1">
    <location>
        <begin position="1"/>
        <end position="20"/>
    </location>
</feature>
<dbReference type="Pfam" id="PF13630">
    <property type="entry name" value="SdpI"/>
    <property type="match status" value="1"/>
</dbReference>
<keyword evidence="2" id="KW-0472">Membrane</keyword>
<evidence type="ECO:0000256" key="1">
    <source>
        <dbReference type="SAM" id="MobiDB-lite"/>
    </source>
</evidence>
<dbReference type="OrthoDB" id="9808690at2"/>
<comment type="caution">
    <text evidence="3">The sequence shown here is derived from an EMBL/GenBank/DDBJ whole genome shotgun (WGS) entry which is preliminary data.</text>
</comment>